<feature type="compositionally biased region" description="Acidic residues" evidence="2">
    <location>
        <begin position="603"/>
        <end position="618"/>
    </location>
</feature>
<evidence type="ECO:0000313" key="6">
    <source>
        <dbReference type="Proteomes" id="UP000027265"/>
    </source>
</evidence>
<sequence>MSYLSKDITGPSPPPFIKPEPEDHRIAPLATSGSWQSETDAKDAKTEPANVKAEVSDAARVFIERGLPVPSYISTHARSAASGSQSTALVKQTSDVVMQDLAESATVSSQPVQPLFTVYETAEDIPYTPESALQQGLGMVKTIKTNIKKIELGSKLRKDVWLRDIESLQNQGAPTTMVAVCGSTGAGKSSLLNAILDYNIVPTSGMRACTAVVTQIAYHDKNTIDADVSFLSETEWREELAVLLEDLVDEEGYLKRTTDLKSDAGVAWHKVHAVYPTISQERLVTMTVDQIIAKDPKIAKILGTTKNITAKDPKSFGHAISKYIDSKDQKRGDKKGDKDKKSKEKENSKQPSLHDILQGKDGSKKKDKDDVDGPALWPLIRQVQVRCNAKALSTGAILVDLPGVADANAARNNIAKDYMKKCDCIWILAPITRAVDDKTARDLLGDAFRMQLMSTSSPPLSDYSLLTKIAVDGNYDANSITFVATKCDDISCSEVVGALNLDDDPELEEIEDRIEKCNDETQEWKGKKADAEKLAKEIDKELKQLRAYKKEYQEHIKALESGEPFTPTLTGKTTKKGTPVRGKKRKSMGRGGGGSPKRRKADSDDDYSMDDSDSDDIESDHHSDSDNSDSDGSDDGSDKEESDNDGGNSDSDEEGADEEVTEESLKAKIAETEATLKEARGRLTEARKAKKDANDMLSNLKKKLGKAQKDKNGYCSLKRSEFSRDVLKEDFRTGLKDLDDAEAEKRDPDSFDPSVNIRNYDEIDLPVFTVSARDYVRLTNQVKGDGDPTCFSSVEHTGVPELQKWCQTLTVSSRERAARSFLNHLKTFANSVRTYVEGIGEVTETDREALREKWESTPQDDDDDAQIGGPGWASSDDFDIPGFGAMNQPERAAPKVDAYGEPIGVTPRLVKEFGLVVDNTVQELQTRFRDGLEEKCQDGAANAAKMALSTSDAFAAAMHWATYRATLRRHGTFRQDLNVELINPMTKNIASSWSKVFEADLFASFNADANRSINKLLKEVEESAAPGLKDRVKNQGEVCLEEAKLALKKTVEIVNETMSSEQKEVSRCLAPHIQDQLLEGYDRALEERGRGSVARQKAVFHDFIENVKDEVFTGGADVIMERLNKAAAAVGEALDASLQALAEKIEVSLAILWEGPRDDPSQVQARYQMVKTVTQIVDQLQLWTQAEQSRKLLSAD</sequence>
<dbReference type="InterPro" id="IPR045063">
    <property type="entry name" value="Dynamin_N"/>
</dbReference>
<feature type="coiled-coil region" evidence="1">
    <location>
        <begin position="507"/>
        <end position="562"/>
    </location>
</feature>
<evidence type="ECO:0000256" key="1">
    <source>
        <dbReference type="SAM" id="Coils"/>
    </source>
</evidence>
<dbReference type="InterPro" id="IPR056024">
    <property type="entry name" value="DUF7605"/>
</dbReference>
<gene>
    <name evidence="5" type="ORF">JAAARDRAFT_188367</name>
</gene>
<feature type="domain" description="Dynamin N-terminal" evidence="3">
    <location>
        <begin position="178"/>
        <end position="443"/>
    </location>
</feature>
<dbReference type="STRING" id="933084.A0A067QFZ2"/>
<name>A0A067QFZ2_9AGAM</name>
<feature type="compositionally biased region" description="Basic and acidic residues" evidence="2">
    <location>
        <begin position="663"/>
        <end position="694"/>
    </location>
</feature>
<dbReference type="OrthoDB" id="3598281at2759"/>
<dbReference type="Pfam" id="PF00350">
    <property type="entry name" value="Dynamin_N"/>
    <property type="match status" value="1"/>
</dbReference>
<dbReference type="Proteomes" id="UP000027265">
    <property type="component" value="Unassembled WGS sequence"/>
</dbReference>
<feature type="compositionally biased region" description="Basic and acidic residues" evidence="2">
    <location>
        <begin position="327"/>
        <end position="348"/>
    </location>
</feature>
<keyword evidence="1" id="KW-0175">Coiled coil</keyword>
<feature type="region of interest" description="Disordered" evidence="2">
    <location>
        <begin position="327"/>
        <end position="371"/>
    </location>
</feature>
<dbReference type="InParanoid" id="A0A067QFZ2"/>
<evidence type="ECO:0008006" key="7">
    <source>
        <dbReference type="Google" id="ProtNLM"/>
    </source>
</evidence>
<dbReference type="PANTHER" id="PTHR36681:SF3">
    <property type="entry name" value="NUCLEAR GTPASE, GERMINAL CENTER-ASSOCIATED, TANDEM DUPLICATE 3"/>
    <property type="match status" value="1"/>
</dbReference>
<accession>A0A067QFZ2</accession>
<feature type="domain" description="DUF7605" evidence="4">
    <location>
        <begin position="948"/>
        <end position="1106"/>
    </location>
</feature>
<organism evidence="5 6">
    <name type="scientific">Jaapia argillacea MUCL 33604</name>
    <dbReference type="NCBI Taxonomy" id="933084"/>
    <lineage>
        <taxon>Eukaryota</taxon>
        <taxon>Fungi</taxon>
        <taxon>Dikarya</taxon>
        <taxon>Basidiomycota</taxon>
        <taxon>Agaricomycotina</taxon>
        <taxon>Agaricomycetes</taxon>
        <taxon>Agaricomycetidae</taxon>
        <taxon>Jaapiales</taxon>
        <taxon>Jaapiaceae</taxon>
        <taxon>Jaapia</taxon>
    </lineage>
</organism>
<dbReference type="AlphaFoldDB" id="A0A067QFZ2"/>
<dbReference type="HOGENOM" id="CLU_005249_4_1_1"/>
<proteinExistence type="predicted"/>
<feature type="region of interest" description="Disordered" evidence="2">
    <location>
        <begin position="563"/>
        <end position="704"/>
    </location>
</feature>
<reference evidence="6" key="1">
    <citation type="journal article" date="2014" name="Proc. Natl. Acad. Sci. U.S.A.">
        <title>Extensive sampling of basidiomycete genomes demonstrates inadequacy of the white-rot/brown-rot paradigm for wood decay fungi.</title>
        <authorList>
            <person name="Riley R."/>
            <person name="Salamov A.A."/>
            <person name="Brown D.W."/>
            <person name="Nagy L.G."/>
            <person name="Floudas D."/>
            <person name="Held B.W."/>
            <person name="Levasseur A."/>
            <person name="Lombard V."/>
            <person name="Morin E."/>
            <person name="Otillar R."/>
            <person name="Lindquist E.A."/>
            <person name="Sun H."/>
            <person name="LaButti K.M."/>
            <person name="Schmutz J."/>
            <person name="Jabbour D."/>
            <person name="Luo H."/>
            <person name="Baker S.E."/>
            <person name="Pisabarro A.G."/>
            <person name="Walton J.D."/>
            <person name="Blanchette R.A."/>
            <person name="Henrissat B."/>
            <person name="Martin F."/>
            <person name="Cullen D."/>
            <person name="Hibbett D.S."/>
            <person name="Grigoriev I.V."/>
        </authorList>
    </citation>
    <scope>NUCLEOTIDE SEQUENCE [LARGE SCALE GENOMIC DNA]</scope>
    <source>
        <strain evidence="6">MUCL 33604</strain>
    </source>
</reference>
<dbReference type="InterPro" id="IPR027417">
    <property type="entry name" value="P-loop_NTPase"/>
</dbReference>
<evidence type="ECO:0000313" key="5">
    <source>
        <dbReference type="EMBL" id="KDQ65115.1"/>
    </source>
</evidence>
<evidence type="ECO:0000259" key="3">
    <source>
        <dbReference type="Pfam" id="PF00350"/>
    </source>
</evidence>
<evidence type="ECO:0000259" key="4">
    <source>
        <dbReference type="Pfam" id="PF24564"/>
    </source>
</evidence>
<dbReference type="Gene3D" id="3.40.50.300">
    <property type="entry name" value="P-loop containing nucleotide triphosphate hydrolases"/>
    <property type="match status" value="2"/>
</dbReference>
<feature type="compositionally biased region" description="Basic and acidic residues" evidence="2">
    <location>
        <begin position="357"/>
        <end position="371"/>
    </location>
</feature>
<feature type="compositionally biased region" description="Low complexity" evidence="2">
    <location>
        <begin position="566"/>
        <end position="580"/>
    </location>
</feature>
<dbReference type="PANTHER" id="PTHR36681">
    <property type="entry name" value="NUCLEAR GTPASE, GERMINAL CENTER-ASSOCIATED, TANDEM DUPLICATE 3"/>
    <property type="match status" value="1"/>
</dbReference>
<keyword evidence="6" id="KW-1185">Reference proteome</keyword>
<dbReference type="EMBL" id="KL197709">
    <property type="protein sequence ID" value="KDQ65115.1"/>
    <property type="molecule type" value="Genomic_DNA"/>
</dbReference>
<protein>
    <recommendedName>
        <fullName evidence="7">G domain-containing protein</fullName>
    </recommendedName>
</protein>
<feature type="compositionally biased region" description="Acidic residues" evidence="2">
    <location>
        <begin position="626"/>
        <end position="662"/>
    </location>
</feature>
<dbReference type="SUPFAM" id="SSF52540">
    <property type="entry name" value="P-loop containing nucleoside triphosphate hydrolases"/>
    <property type="match status" value="1"/>
</dbReference>
<evidence type="ECO:0000256" key="2">
    <source>
        <dbReference type="SAM" id="MobiDB-lite"/>
    </source>
</evidence>
<dbReference type="Pfam" id="PF24564">
    <property type="entry name" value="DUF7605"/>
    <property type="match status" value="1"/>
</dbReference>
<feature type="region of interest" description="Disordered" evidence="2">
    <location>
        <begin position="1"/>
        <end position="51"/>
    </location>
</feature>